<keyword evidence="1" id="KW-0732">Signal</keyword>
<evidence type="ECO:0000313" key="3">
    <source>
        <dbReference type="Proteomes" id="UP001222087"/>
    </source>
</evidence>
<dbReference type="RefSeq" id="WP_275087601.1">
    <property type="nucleotide sequence ID" value="NZ_CP119078.1"/>
</dbReference>
<feature type="chain" id="PRO_5045780043" evidence="1">
    <location>
        <begin position="23"/>
        <end position="126"/>
    </location>
</feature>
<gene>
    <name evidence="2" type="ORF">PXX05_07460</name>
</gene>
<keyword evidence="3" id="KW-1185">Reference proteome</keyword>
<accession>A0ABY8AMA2</accession>
<proteinExistence type="predicted"/>
<name>A0ABY8AMA2_9GAMM</name>
<evidence type="ECO:0000313" key="2">
    <source>
        <dbReference type="EMBL" id="WED41775.1"/>
    </source>
</evidence>
<organism evidence="2 3">
    <name type="scientific">Legionella cardiaca</name>
    <dbReference type="NCBI Taxonomy" id="1071983"/>
    <lineage>
        <taxon>Bacteria</taxon>
        <taxon>Pseudomonadati</taxon>
        <taxon>Pseudomonadota</taxon>
        <taxon>Gammaproteobacteria</taxon>
        <taxon>Legionellales</taxon>
        <taxon>Legionellaceae</taxon>
        <taxon>Legionella</taxon>
    </lineage>
</organism>
<protein>
    <submittedName>
        <fullName evidence="2">Uncharacterized protein</fullName>
    </submittedName>
</protein>
<reference evidence="2 3" key="1">
    <citation type="submission" date="2023-02" db="EMBL/GenBank/DDBJ databases">
        <title>Genome Sequence of L. cardiaca H63T.</title>
        <authorList>
            <person name="Lopez A.E."/>
            <person name="Cianciotto N.P."/>
        </authorList>
    </citation>
    <scope>NUCLEOTIDE SEQUENCE [LARGE SCALE GENOMIC DNA]</scope>
    <source>
        <strain evidence="2 3">H63</strain>
    </source>
</reference>
<evidence type="ECO:0000256" key="1">
    <source>
        <dbReference type="SAM" id="SignalP"/>
    </source>
</evidence>
<feature type="signal peptide" evidence="1">
    <location>
        <begin position="1"/>
        <end position="22"/>
    </location>
</feature>
<sequence length="126" mass="13634">MLRKLGYSLFCAGALFSANALAITHTLAAGINVEYELAPNKSEDFVNSWFWTITSTCTIHTKDNSDDIFIEILKKSGKVNDISLHQGDTLLMPVHNGDKVIIAAESGSKVRLTNQGENTVSASCST</sequence>
<dbReference type="EMBL" id="CP119078">
    <property type="protein sequence ID" value="WED41775.1"/>
    <property type="molecule type" value="Genomic_DNA"/>
</dbReference>
<dbReference type="Proteomes" id="UP001222087">
    <property type="component" value="Chromosome"/>
</dbReference>